<evidence type="ECO:0000313" key="3">
    <source>
        <dbReference type="Proteomes" id="UP000001514"/>
    </source>
</evidence>
<dbReference type="EMBL" id="GL377567">
    <property type="protein sequence ID" value="EFJ36192.1"/>
    <property type="molecule type" value="Genomic_DNA"/>
</dbReference>
<dbReference type="AlphaFoldDB" id="D8QW93"/>
<dbReference type="KEGG" id="smo:SELMODRAFT_404745"/>
<keyword evidence="3" id="KW-1185">Reference proteome</keyword>
<gene>
    <name evidence="2" type="ORF">SELMODRAFT_404745</name>
</gene>
<sequence length="554" mass="59466">MGLRSSSTPRPVGHGSSSCDTRPAPQLVLRYNRANTSLLLFGDCWYNGGGHGWSMREFGALLESGHSQTECTNRNRKHCDGTYWSCPYSRRDIDYDPDMAPSVRELEQCQIRSIETTGVLSTLELGLRYNKWDGGACIWDTSVETDRARIIEEHLEIKYERAATGCVLVSVPTLALKYKALKWILKTDVTSFPLELLPDEFISNSSTKVQEKAMLELAEAVLQGIKRCVIVDLRGIGTMRKVGLFFPGATVDKMLEYIGKEPVPVGEFLKEDDWKELGVENVGREEVVCFTIDLEWTVELLLEFKVDKSIEQASSLPVRSHQLSNRVRHGNYFWKPSSDRGKNVIMGSLLEDQTKLDKKLAECQCVLALVILSHLVLLFKEETRVVDQAPLPGARSCGSGSTAATSPQAAAPGAAPSFDSAESSGSNAGPSVSASGSGVETAASVGSSSSSAGEPMLVVSSSTSPALTGSSLSTPASGESTLASLLAGSFTPMPSSASTGSSTPGQTSSSSAQTGSSSALPGTGTGYGDYLVSFAYVCFVAFKSFSMTVRNCYY</sequence>
<dbReference type="HOGENOM" id="CLU_492108_0_0_1"/>
<reference evidence="2 3" key="1">
    <citation type="journal article" date="2011" name="Science">
        <title>The Selaginella genome identifies genetic changes associated with the evolution of vascular plants.</title>
        <authorList>
            <person name="Banks J.A."/>
            <person name="Nishiyama T."/>
            <person name="Hasebe M."/>
            <person name="Bowman J.L."/>
            <person name="Gribskov M."/>
            <person name="dePamphilis C."/>
            <person name="Albert V.A."/>
            <person name="Aono N."/>
            <person name="Aoyama T."/>
            <person name="Ambrose B.A."/>
            <person name="Ashton N.W."/>
            <person name="Axtell M.J."/>
            <person name="Barker E."/>
            <person name="Barker M.S."/>
            <person name="Bennetzen J.L."/>
            <person name="Bonawitz N.D."/>
            <person name="Chapple C."/>
            <person name="Cheng C."/>
            <person name="Correa L.G."/>
            <person name="Dacre M."/>
            <person name="DeBarry J."/>
            <person name="Dreyer I."/>
            <person name="Elias M."/>
            <person name="Engstrom E.M."/>
            <person name="Estelle M."/>
            <person name="Feng L."/>
            <person name="Finet C."/>
            <person name="Floyd S.K."/>
            <person name="Frommer W.B."/>
            <person name="Fujita T."/>
            <person name="Gramzow L."/>
            <person name="Gutensohn M."/>
            <person name="Harholt J."/>
            <person name="Hattori M."/>
            <person name="Heyl A."/>
            <person name="Hirai T."/>
            <person name="Hiwatashi Y."/>
            <person name="Ishikawa M."/>
            <person name="Iwata M."/>
            <person name="Karol K.G."/>
            <person name="Koehler B."/>
            <person name="Kolukisaoglu U."/>
            <person name="Kubo M."/>
            <person name="Kurata T."/>
            <person name="Lalonde S."/>
            <person name="Li K."/>
            <person name="Li Y."/>
            <person name="Litt A."/>
            <person name="Lyons E."/>
            <person name="Manning G."/>
            <person name="Maruyama T."/>
            <person name="Michael T.P."/>
            <person name="Mikami K."/>
            <person name="Miyazaki S."/>
            <person name="Morinaga S."/>
            <person name="Murata T."/>
            <person name="Mueller-Roeber B."/>
            <person name="Nelson D.R."/>
            <person name="Obara M."/>
            <person name="Oguri Y."/>
            <person name="Olmstead R.G."/>
            <person name="Onodera N."/>
            <person name="Petersen B.L."/>
            <person name="Pils B."/>
            <person name="Prigge M."/>
            <person name="Rensing S.A."/>
            <person name="Riano-Pachon D.M."/>
            <person name="Roberts A.W."/>
            <person name="Sato Y."/>
            <person name="Scheller H.V."/>
            <person name="Schulz B."/>
            <person name="Schulz C."/>
            <person name="Shakirov E.V."/>
            <person name="Shibagaki N."/>
            <person name="Shinohara N."/>
            <person name="Shippen D.E."/>
            <person name="Soerensen I."/>
            <person name="Sotooka R."/>
            <person name="Sugimoto N."/>
            <person name="Sugita M."/>
            <person name="Sumikawa N."/>
            <person name="Tanurdzic M."/>
            <person name="Theissen G."/>
            <person name="Ulvskov P."/>
            <person name="Wakazuki S."/>
            <person name="Weng J.K."/>
            <person name="Willats W.W."/>
            <person name="Wipf D."/>
            <person name="Wolf P.G."/>
            <person name="Yang L."/>
            <person name="Zimmer A.D."/>
            <person name="Zhu Q."/>
            <person name="Mitros T."/>
            <person name="Hellsten U."/>
            <person name="Loque D."/>
            <person name="Otillar R."/>
            <person name="Salamov A."/>
            <person name="Schmutz J."/>
            <person name="Shapiro H."/>
            <person name="Lindquist E."/>
            <person name="Lucas S."/>
            <person name="Rokhsar D."/>
            <person name="Grigoriev I.V."/>
        </authorList>
    </citation>
    <scope>NUCLEOTIDE SEQUENCE [LARGE SCALE GENOMIC DNA]</scope>
</reference>
<feature type="region of interest" description="Disordered" evidence="1">
    <location>
        <begin position="390"/>
        <end position="475"/>
    </location>
</feature>
<feature type="compositionally biased region" description="Low complexity" evidence="1">
    <location>
        <begin position="460"/>
        <end position="475"/>
    </location>
</feature>
<dbReference type="GO" id="GO:0005634">
    <property type="term" value="C:nucleus"/>
    <property type="evidence" value="ECO:0000318"/>
    <property type="project" value="GO_Central"/>
</dbReference>
<proteinExistence type="predicted"/>
<name>D8QW93_SELML</name>
<accession>D8QW93</accession>
<protein>
    <submittedName>
        <fullName evidence="2">Uncharacterized protein</fullName>
    </submittedName>
</protein>
<feature type="compositionally biased region" description="Polar residues" evidence="1">
    <location>
        <begin position="1"/>
        <end position="20"/>
    </location>
</feature>
<feature type="compositionally biased region" description="Low complexity" evidence="1">
    <location>
        <begin position="494"/>
        <end position="519"/>
    </location>
</feature>
<feature type="compositionally biased region" description="Low complexity" evidence="1">
    <location>
        <begin position="398"/>
        <end position="453"/>
    </location>
</feature>
<dbReference type="InParanoid" id="D8QW93"/>
<feature type="region of interest" description="Disordered" evidence="1">
    <location>
        <begin position="1"/>
        <end position="21"/>
    </location>
</feature>
<dbReference type="GO" id="GO:0006325">
    <property type="term" value="P:chromatin organization"/>
    <property type="evidence" value="ECO:0000318"/>
    <property type="project" value="GO_Central"/>
</dbReference>
<dbReference type="Gramene" id="EFJ36192">
    <property type="protein sequence ID" value="EFJ36192"/>
    <property type="gene ID" value="SELMODRAFT_404745"/>
</dbReference>
<feature type="region of interest" description="Disordered" evidence="1">
    <location>
        <begin position="493"/>
        <end position="519"/>
    </location>
</feature>
<organism evidence="3">
    <name type="scientific">Selaginella moellendorffii</name>
    <name type="common">Spikemoss</name>
    <dbReference type="NCBI Taxonomy" id="88036"/>
    <lineage>
        <taxon>Eukaryota</taxon>
        <taxon>Viridiplantae</taxon>
        <taxon>Streptophyta</taxon>
        <taxon>Embryophyta</taxon>
        <taxon>Tracheophyta</taxon>
        <taxon>Lycopodiopsida</taxon>
        <taxon>Selaginellales</taxon>
        <taxon>Selaginellaceae</taxon>
        <taxon>Selaginella</taxon>
    </lineage>
</organism>
<dbReference type="Proteomes" id="UP000001514">
    <property type="component" value="Unassembled WGS sequence"/>
</dbReference>
<evidence type="ECO:0000313" key="2">
    <source>
        <dbReference type="EMBL" id="EFJ36192.1"/>
    </source>
</evidence>
<evidence type="ECO:0000256" key="1">
    <source>
        <dbReference type="SAM" id="MobiDB-lite"/>
    </source>
</evidence>